<feature type="compositionally biased region" description="Polar residues" evidence="5">
    <location>
        <begin position="947"/>
        <end position="957"/>
    </location>
</feature>
<dbReference type="FunFam" id="2.10.110.10:FF:000041">
    <property type="entry name" value="LIM and calponin homology domains 1"/>
    <property type="match status" value="1"/>
</dbReference>
<evidence type="ECO:0000256" key="4">
    <source>
        <dbReference type="PROSITE-ProRule" id="PRU00125"/>
    </source>
</evidence>
<evidence type="ECO:0000256" key="2">
    <source>
        <dbReference type="ARBA" id="ARBA00022833"/>
    </source>
</evidence>
<feature type="compositionally biased region" description="Polar residues" evidence="5">
    <location>
        <begin position="713"/>
        <end position="732"/>
    </location>
</feature>
<feature type="compositionally biased region" description="Basic and acidic residues" evidence="5">
    <location>
        <begin position="998"/>
        <end position="1016"/>
    </location>
</feature>
<proteinExistence type="predicted"/>
<organism evidence="8 9">
    <name type="scientific">Denticeps clupeoides</name>
    <name type="common">denticle herring</name>
    <dbReference type="NCBI Taxonomy" id="299321"/>
    <lineage>
        <taxon>Eukaryota</taxon>
        <taxon>Metazoa</taxon>
        <taxon>Chordata</taxon>
        <taxon>Craniata</taxon>
        <taxon>Vertebrata</taxon>
        <taxon>Euteleostomi</taxon>
        <taxon>Actinopterygii</taxon>
        <taxon>Neopterygii</taxon>
        <taxon>Teleostei</taxon>
        <taxon>Clupei</taxon>
        <taxon>Clupeiformes</taxon>
        <taxon>Denticipitoidei</taxon>
        <taxon>Denticipitidae</taxon>
        <taxon>Denticeps</taxon>
    </lineage>
</organism>
<feature type="compositionally biased region" description="Basic and acidic residues" evidence="5">
    <location>
        <begin position="797"/>
        <end position="812"/>
    </location>
</feature>
<dbReference type="GO" id="GO:0001725">
    <property type="term" value="C:stress fiber"/>
    <property type="evidence" value="ECO:0007669"/>
    <property type="project" value="TreeGrafter"/>
</dbReference>
<dbReference type="PROSITE" id="PS50021">
    <property type="entry name" value="CH"/>
    <property type="match status" value="1"/>
</dbReference>
<dbReference type="PROSITE" id="PS00478">
    <property type="entry name" value="LIM_DOMAIN_1"/>
    <property type="match status" value="1"/>
</dbReference>
<dbReference type="GeneID" id="114767804"/>
<keyword evidence="3 4" id="KW-0440">LIM domain</keyword>
<feature type="compositionally biased region" description="Polar residues" evidence="5">
    <location>
        <begin position="273"/>
        <end position="282"/>
    </location>
</feature>
<feature type="domain" description="Calponin-homology (CH)" evidence="6">
    <location>
        <begin position="25"/>
        <end position="141"/>
    </location>
</feature>
<dbReference type="GO" id="GO:0051893">
    <property type="term" value="P:regulation of focal adhesion assembly"/>
    <property type="evidence" value="ECO:0007669"/>
    <property type="project" value="TreeGrafter"/>
</dbReference>
<dbReference type="RefSeq" id="XP_028815372.1">
    <property type="nucleotide sequence ID" value="XM_028959539.1"/>
</dbReference>
<reference evidence="8" key="3">
    <citation type="submission" date="2025-09" db="UniProtKB">
        <authorList>
            <consortium name="Ensembl"/>
        </authorList>
    </citation>
    <scope>IDENTIFICATION</scope>
</reference>
<reference evidence="8" key="2">
    <citation type="submission" date="2025-08" db="UniProtKB">
        <authorList>
            <consortium name="Ensembl"/>
        </authorList>
    </citation>
    <scope>IDENTIFICATION</scope>
</reference>
<feature type="region of interest" description="Disordered" evidence="5">
    <location>
        <begin position="697"/>
        <end position="972"/>
    </location>
</feature>
<dbReference type="CDD" id="cd08368">
    <property type="entry name" value="LIM"/>
    <property type="match status" value="1"/>
</dbReference>
<dbReference type="SMART" id="SM00033">
    <property type="entry name" value="CH"/>
    <property type="match status" value="1"/>
</dbReference>
<feature type="compositionally biased region" description="Basic and acidic residues" evidence="5">
    <location>
        <begin position="910"/>
        <end position="920"/>
    </location>
</feature>
<keyword evidence="1 4" id="KW-0479">Metal-binding</keyword>
<feature type="compositionally biased region" description="Basic and acidic residues" evidence="5">
    <location>
        <begin position="1048"/>
        <end position="1092"/>
    </location>
</feature>
<dbReference type="Pfam" id="PF00307">
    <property type="entry name" value="CH"/>
    <property type="match status" value="1"/>
</dbReference>
<reference evidence="8 9" key="1">
    <citation type="submission" date="2020-06" db="EMBL/GenBank/DDBJ databases">
        <authorList>
            <consortium name="Wellcome Sanger Institute Data Sharing"/>
        </authorList>
    </citation>
    <scope>NUCLEOTIDE SEQUENCE [LARGE SCALE GENOMIC DNA]</scope>
</reference>
<feature type="compositionally biased region" description="Polar residues" evidence="5">
    <location>
        <begin position="826"/>
        <end position="835"/>
    </location>
</feature>
<feature type="compositionally biased region" description="Pro residues" evidence="5">
    <location>
        <begin position="1229"/>
        <end position="1240"/>
    </location>
</feature>
<evidence type="ECO:0000259" key="6">
    <source>
        <dbReference type="PROSITE" id="PS50021"/>
    </source>
</evidence>
<feature type="compositionally biased region" description="Polar residues" evidence="5">
    <location>
        <begin position="210"/>
        <end position="220"/>
    </location>
</feature>
<accession>A0AAY4BL41</accession>
<feature type="region of interest" description="Disordered" evidence="5">
    <location>
        <begin position="188"/>
        <end position="254"/>
    </location>
</feature>
<evidence type="ECO:0000256" key="3">
    <source>
        <dbReference type="ARBA" id="ARBA00023038"/>
    </source>
</evidence>
<keyword evidence="2 4" id="KW-0862">Zinc</keyword>
<feature type="compositionally biased region" description="Polar residues" evidence="5">
    <location>
        <begin position="1169"/>
        <end position="1186"/>
    </location>
</feature>
<dbReference type="FunFam" id="1.10.418.10:FF:000038">
    <property type="entry name" value="LIM and calponin homology domains-containing protein 1"/>
    <property type="match status" value="1"/>
</dbReference>
<gene>
    <name evidence="8" type="primary">limch1b</name>
</gene>
<dbReference type="Gene3D" id="1.10.418.10">
    <property type="entry name" value="Calponin-like domain"/>
    <property type="match status" value="1"/>
</dbReference>
<dbReference type="Ensembl" id="ENSDCDT00010023771.1">
    <property type="protein sequence ID" value="ENSDCDP00010021618.1"/>
    <property type="gene ID" value="ENSDCDG00010009594.1"/>
</dbReference>
<feature type="region of interest" description="Disordered" evidence="5">
    <location>
        <begin position="986"/>
        <end position="1248"/>
    </location>
</feature>
<dbReference type="InterPro" id="IPR001715">
    <property type="entry name" value="CH_dom"/>
</dbReference>
<dbReference type="PROSITE" id="PS50023">
    <property type="entry name" value="LIM_DOMAIN_2"/>
    <property type="match status" value="1"/>
</dbReference>
<feature type="region of interest" description="Disordered" evidence="5">
    <location>
        <begin position="386"/>
        <end position="501"/>
    </location>
</feature>
<evidence type="ECO:0000256" key="1">
    <source>
        <dbReference type="ARBA" id="ARBA00022723"/>
    </source>
</evidence>
<feature type="compositionally biased region" description="Low complexity" evidence="5">
    <location>
        <begin position="400"/>
        <end position="442"/>
    </location>
</feature>
<feature type="compositionally biased region" description="Basic and acidic residues" evidence="5">
    <location>
        <begin position="1211"/>
        <end position="1221"/>
    </location>
</feature>
<dbReference type="InterPro" id="IPR001781">
    <property type="entry name" value="Znf_LIM"/>
</dbReference>
<sequence>MASPATDAGRHAHQQRPHASGPAPEAAVRGAQRWIEAVTGRSFGEKDFRGGLENGILLCELLSSVKPGLVKKINRLATPIAGLDNVTLFLRGCEELGLKGSQLFDPGDLQDTPTPANRGSDCNRRLKNVLITIYWLGKAANSCASYSGPTLDLKEFEGLLSQMRKEAEDSDSPKRNIRDSGYIDCWDSERSDSLSPPRHGREDSFDSLDSFGSRSRQTPSPDVLAARGSSDGRGSDSESDFPHRKLPDVRKDDMLARRTSVSELRTALPFNQYLPNKSNQSGYDPAALRRKRVERDDGSRKSWSTATSPIGGERPFSVSDTIACEEPPVITAKEPPLLTSHPPPEPHQQGQEDAEEDEEDDEDDEAVSSSDSSVIVRLCLDYSHFSTGAPHSGPNLTEGSQPSSPARSSSVEFYRTSLTTSTTPTSIVVTSPLSPSPTASPDTPRKFPSLAVDGAGLYRRGGGVSPTADSGPDDAWTRKSPTSPKHGPSSPTPFLPVPMAAANPLCRSGSVEADVNKPRRRCSWMDDEPAPTFSHSASVSDDAESVSMIDMRYEEEVFLHPHSQVRHELMHNQYNQMKEEEDHWQDDLARWKSRRRSVSQDLIKKEEERKTMERLMSGEGGISQRRKSIKTYREILEEKEHRERELYNAYHRARTPEEAHEVLQRYAQRFSISESVMETLKLPKLLERSVSADPMAARLHDSATSPSPSSSSNPMQYLRQQSLPAPKFTSTVEAMVSGFPRERRQSPSPERPPKAAPLLTPKPDSQDHNTHPGGKPVKGDGLVRVNGESVHNFSGRGIEREEERMKERRKESSSPSPEFLPCPDSPESTAPASLHSTHKPDNGPSSRTDPAPPASTLSPEVEQHTHSRSLAKEPSETQELQEGSRTTERLRAEPPLAPAHSTTAATEFTPKADHVPERVHVTTVSPEPHNHTDAISPTAASACHTPSPVTMDTTTGQPIAGRVSGHLNGLDSAEVTDPTTKCAGLCSAARQPPASSKPELRREFFASPETARKEQSEVPPTVLNLVKQAEHWSWDPDEERRRQQRWQQEQERRLQEKYRREQEKLQQEWERAQREVEEEERKYHEQEQRILEETLAPLTPHSPALHPRHKPSAGDPALPAAPQDDGTRTLGSWELKQEKKLRGEWNQRGNDGSDVGPEEGRLPPAESTDLLSSGWSEPSSHSQHYSQKVAGEMGQARDAEDSTWSGKQKKRDPSQRRRSESGEDTPQSPSCPPDTPPPSPSRSVSGKKLCSSCGHPLGKGAAMIIETLSLYFHIQCFKCGICKGQLGDTTTGTDVRIRNGLLNCHQCYIRSRSAGQPTTL</sequence>
<feature type="region of interest" description="Disordered" evidence="5">
    <location>
        <begin position="1"/>
        <end position="28"/>
    </location>
</feature>
<dbReference type="GO" id="GO:0010604">
    <property type="term" value="P:positive regulation of macromolecule metabolic process"/>
    <property type="evidence" value="ECO:0007669"/>
    <property type="project" value="UniProtKB-ARBA"/>
</dbReference>
<dbReference type="GeneTree" id="ENSGT00950000183159"/>
<dbReference type="Pfam" id="PF15949">
    <property type="entry name" value="DUF4757"/>
    <property type="match status" value="2"/>
</dbReference>
<dbReference type="SMART" id="SM00132">
    <property type="entry name" value="LIM"/>
    <property type="match status" value="1"/>
</dbReference>
<dbReference type="GO" id="GO:0046872">
    <property type="term" value="F:metal ion binding"/>
    <property type="evidence" value="ECO:0007669"/>
    <property type="project" value="UniProtKB-KW"/>
</dbReference>
<feature type="region of interest" description="Disordered" evidence="5">
    <location>
        <begin position="272"/>
        <end position="373"/>
    </location>
</feature>
<evidence type="ECO:0000313" key="9">
    <source>
        <dbReference type="Proteomes" id="UP000694580"/>
    </source>
</evidence>
<feature type="domain" description="LIM zinc-binding" evidence="7">
    <location>
        <begin position="1248"/>
        <end position="1314"/>
    </location>
</feature>
<feature type="compositionally biased region" description="Acidic residues" evidence="5">
    <location>
        <begin position="352"/>
        <end position="366"/>
    </location>
</feature>
<dbReference type="SUPFAM" id="SSF47576">
    <property type="entry name" value="Calponin-homology domain, CH-domain"/>
    <property type="match status" value="1"/>
</dbReference>
<dbReference type="PANTHER" id="PTHR15551">
    <property type="entry name" value="LIM DOMAIN ONLY 7"/>
    <property type="match status" value="1"/>
</dbReference>
<evidence type="ECO:0000256" key="5">
    <source>
        <dbReference type="SAM" id="MobiDB-lite"/>
    </source>
</evidence>
<dbReference type="PANTHER" id="PTHR15551:SF5">
    <property type="entry name" value="LIM AND CALPONIN HOMOLOGY DOMAINS-CONTAINING PROTEIN 1 ISOFORM X1"/>
    <property type="match status" value="1"/>
</dbReference>
<feature type="compositionally biased region" description="Basic and acidic residues" evidence="5">
    <location>
        <begin position="861"/>
        <end position="875"/>
    </location>
</feature>
<dbReference type="GO" id="GO:0080090">
    <property type="term" value="P:regulation of primary metabolic process"/>
    <property type="evidence" value="ECO:0007669"/>
    <property type="project" value="UniProtKB-ARBA"/>
</dbReference>
<evidence type="ECO:0000259" key="7">
    <source>
        <dbReference type="PROSITE" id="PS50023"/>
    </source>
</evidence>
<feature type="compositionally biased region" description="Basic and acidic residues" evidence="5">
    <location>
        <begin position="1135"/>
        <end position="1145"/>
    </location>
</feature>
<dbReference type="Gene3D" id="2.10.110.10">
    <property type="entry name" value="Cysteine Rich Protein"/>
    <property type="match status" value="1"/>
</dbReference>
<feature type="compositionally biased region" description="Basic and acidic residues" evidence="5">
    <location>
        <begin position="233"/>
        <end position="254"/>
    </location>
</feature>
<name>A0AAY4BL41_9TELE</name>
<feature type="compositionally biased region" description="Basic and acidic residues" evidence="5">
    <location>
        <begin position="1028"/>
        <end position="1041"/>
    </location>
</feature>
<evidence type="ECO:0000313" key="8">
    <source>
        <dbReference type="Ensembl" id="ENSDCDP00010021618.1"/>
    </source>
</evidence>
<dbReference type="Pfam" id="PF00412">
    <property type="entry name" value="LIM"/>
    <property type="match status" value="1"/>
</dbReference>
<dbReference type="GO" id="GO:0051496">
    <property type="term" value="P:positive regulation of stress fiber assembly"/>
    <property type="evidence" value="ECO:0007669"/>
    <property type="project" value="TreeGrafter"/>
</dbReference>
<dbReference type="GO" id="GO:0032034">
    <property type="term" value="F:myosin II head/neck binding"/>
    <property type="evidence" value="ECO:0007669"/>
    <property type="project" value="TreeGrafter"/>
</dbReference>
<dbReference type="Proteomes" id="UP000694580">
    <property type="component" value="Chromosome 18"/>
</dbReference>
<dbReference type="InterPro" id="IPR036872">
    <property type="entry name" value="CH_dom_sf"/>
</dbReference>
<protein>
    <submittedName>
        <fullName evidence="8">Uncharacterized protein</fullName>
    </submittedName>
</protein>
<dbReference type="InterPro" id="IPR031865">
    <property type="entry name" value="DUF4757"/>
</dbReference>
<keyword evidence="9" id="KW-1185">Reference proteome</keyword>